<dbReference type="PANTHER" id="PTHR43806:SF11">
    <property type="entry name" value="CEREVISIN-RELATED"/>
    <property type="match status" value="1"/>
</dbReference>
<gene>
    <name evidence="9" type="ORF">OLEAN_C06270</name>
</gene>
<evidence type="ECO:0000256" key="5">
    <source>
        <dbReference type="PROSITE-ProRule" id="PRU01240"/>
    </source>
</evidence>
<feature type="compositionally biased region" description="Polar residues" evidence="6">
    <location>
        <begin position="196"/>
        <end position="211"/>
    </location>
</feature>
<dbReference type="InterPro" id="IPR050131">
    <property type="entry name" value="Peptidase_S8_subtilisin-like"/>
</dbReference>
<dbReference type="InterPro" id="IPR000209">
    <property type="entry name" value="Peptidase_S8/S53_dom"/>
</dbReference>
<proteinExistence type="inferred from homology"/>
<dbReference type="CDD" id="cd05561">
    <property type="entry name" value="Peptidases_S8_4"/>
    <property type="match status" value="1"/>
</dbReference>
<feature type="region of interest" description="Disordered" evidence="6">
    <location>
        <begin position="190"/>
        <end position="211"/>
    </location>
</feature>
<dbReference type="GO" id="GO:0004252">
    <property type="term" value="F:serine-type endopeptidase activity"/>
    <property type="evidence" value="ECO:0007669"/>
    <property type="project" value="UniProtKB-UniRule"/>
</dbReference>
<dbReference type="OrthoDB" id="5405281at2"/>
<evidence type="ECO:0000313" key="10">
    <source>
        <dbReference type="Proteomes" id="UP000032749"/>
    </source>
</evidence>
<dbReference type="PANTHER" id="PTHR43806">
    <property type="entry name" value="PEPTIDASE S8"/>
    <property type="match status" value="1"/>
</dbReference>
<evidence type="ECO:0000313" key="9">
    <source>
        <dbReference type="EMBL" id="CCK74803.1"/>
    </source>
</evidence>
<keyword evidence="4 5" id="KW-0720">Serine protease</keyword>
<dbReference type="PROSITE" id="PS00138">
    <property type="entry name" value="SUBTILASE_SER"/>
    <property type="match status" value="1"/>
</dbReference>
<dbReference type="Gene3D" id="3.40.50.200">
    <property type="entry name" value="Peptidase S8/S53 domain"/>
    <property type="match status" value="1"/>
</dbReference>
<protein>
    <submittedName>
        <fullName evidence="9">Peptidase</fullName>
    </submittedName>
</protein>
<evidence type="ECO:0000256" key="2">
    <source>
        <dbReference type="ARBA" id="ARBA00022670"/>
    </source>
</evidence>
<organism evidence="9 10">
    <name type="scientific">Oleispira antarctica RB-8</name>
    <dbReference type="NCBI Taxonomy" id="698738"/>
    <lineage>
        <taxon>Bacteria</taxon>
        <taxon>Pseudomonadati</taxon>
        <taxon>Pseudomonadota</taxon>
        <taxon>Gammaproteobacteria</taxon>
        <taxon>Oceanospirillales</taxon>
        <taxon>Oceanospirillaceae</taxon>
        <taxon>Oleispira</taxon>
    </lineage>
</organism>
<dbReference type="PROSITE" id="PS51892">
    <property type="entry name" value="SUBTILASE"/>
    <property type="match status" value="1"/>
</dbReference>
<dbReference type="Proteomes" id="UP000032749">
    <property type="component" value="Chromosome"/>
</dbReference>
<dbReference type="Pfam" id="PF00082">
    <property type="entry name" value="Peptidase_S8"/>
    <property type="match status" value="1"/>
</dbReference>
<evidence type="ECO:0000259" key="8">
    <source>
        <dbReference type="Pfam" id="PF00082"/>
    </source>
</evidence>
<keyword evidence="7" id="KW-0732">Signal</keyword>
<evidence type="ECO:0000256" key="3">
    <source>
        <dbReference type="ARBA" id="ARBA00022801"/>
    </source>
</evidence>
<evidence type="ECO:0000256" key="7">
    <source>
        <dbReference type="SAM" id="SignalP"/>
    </source>
</evidence>
<dbReference type="EMBL" id="FO203512">
    <property type="protein sequence ID" value="CCK74803.1"/>
    <property type="molecule type" value="Genomic_DNA"/>
</dbReference>
<dbReference type="InterPro" id="IPR023828">
    <property type="entry name" value="Peptidase_S8_Ser-AS"/>
</dbReference>
<evidence type="ECO:0000256" key="6">
    <source>
        <dbReference type="SAM" id="MobiDB-lite"/>
    </source>
</evidence>
<name>R4YNR7_OLEAN</name>
<accession>R4YNR7</accession>
<evidence type="ECO:0000256" key="4">
    <source>
        <dbReference type="ARBA" id="ARBA00022825"/>
    </source>
</evidence>
<comment type="similarity">
    <text evidence="1 5">Belongs to the peptidase S8 family.</text>
</comment>
<dbReference type="SUPFAM" id="SSF52743">
    <property type="entry name" value="Subtilisin-like"/>
    <property type="match status" value="1"/>
</dbReference>
<feature type="active site" description="Charge relay system" evidence="5">
    <location>
        <position position="234"/>
    </location>
</feature>
<dbReference type="STRING" id="698738.OLEAN_C06270"/>
<dbReference type="InterPro" id="IPR036852">
    <property type="entry name" value="Peptidase_S8/S53_dom_sf"/>
</dbReference>
<feature type="active site" description="Charge relay system" evidence="5">
    <location>
        <position position="420"/>
    </location>
</feature>
<evidence type="ECO:0000256" key="1">
    <source>
        <dbReference type="ARBA" id="ARBA00011073"/>
    </source>
</evidence>
<dbReference type="PRINTS" id="PR00723">
    <property type="entry name" value="SUBTILISIN"/>
</dbReference>
<dbReference type="KEGG" id="oai:OLEAN_C06270"/>
<keyword evidence="10" id="KW-1185">Reference proteome</keyword>
<keyword evidence="2 5" id="KW-0645">Protease</keyword>
<sequence>MINRYLAQALCLLAVTVPSQAQLLGHDVLQIDNMDLFTLPINRSQFELEPPLQDRIKAFNPPQVTGPDALLDGIPNANEVVKDLADINILDKKNKLALTEIHLQHGWRALQQEWLLLLTAEQMPLLRSLPVTVISETDLTQLQMFTVRIRVSDRYDDLNTLAKLLTPLGAEILERHHVYDAQATSSTLTPEAVLKSESNSPEILPSNTKPHSNMLYSNKPYANKSHTLTLGVIDTAIDDQHTLLAQADIQTKSFVEPKMVQPTAHATAVLGRLVAKGESIKPLLPDAKIYAASVFYQKDAYSQSASTLALLQALEWMLVKRVQVINMSLAGPPNALLEKALQRARSKGIAVVAAAGNAGPASRPLFPAAYDSVIAVSAVDEQRRIYRWANRGKHIDFVAYGVNVTTLRTGGGEGIESGTSMAAPIISAALALQMQIRGLDESLAHLRMLSEDLGETGRDVIYGDGFIAP</sequence>
<feature type="active site" description="Charge relay system" evidence="5">
    <location>
        <position position="265"/>
    </location>
</feature>
<feature type="domain" description="Peptidase S8/S53" evidence="8">
    <location>
        <begin position="228"/>
        <end position="435"/>
    </location>
</feature>
<dbReference type="HOGENOM" id="CLU_011263_21_1_6"/>
<dbReference type="AlphaFoldDB" id="R4YNR7"/>
<dbReference type="InterPro" id="IPR015500">
    <property type="entry name" value="Peptidase_S8_subtilisin-rel"/>
</dbReference>
<feature type="chain" id="PRO_5004374265" evidence="7">
    <location>
        <begin position="22"/>
        <end position="469"/>
    </location>
</feature>
<reference evidence="9 10" key="1">
    <citation type="journal article" date="2013" name="Nat. Commun.">
        <title>Genome sequence and functional genomic analysis of the oil-degrading bacterium Oleispira antarctica.</title>
        <authorList>
            <person name="Kube M."/>
            <person name="Chernikova T.N."/>
            <person name="Al-Ramahi Y."/>
            <person name="Beloqui A."/>
            <person name="Lopez-Cortez N."/>
            <person name="Guazzaroni M.E."/>
            <person name="Heipieper H.J."/>
            <person name="Klages S."/>
            <person name="Kotsyurbenko O.R."/>
            <person name="Langer I."/>
            <person name="Nechitaylo T.Y."/>
            <person name="Lunsdorf H."/>
            <person name="Fernandez M."/>
            <person name="Juarez S."/>
            <person name="Ciordia S."/>
            <person name="Singer A."/>
            <person name="Kagan O."/>
            <person name="Egorova O."/>
            <person name="Petit P.A."/>
            <person name="Stogios P."/>
            <person name="Kim Y."/>
            <person name="Tchigvintsev A."/>
            <person name="Flick R."/>
            <person name="Denaro R."/>
            <person name="Genovese M."/>
            <person name="Albar J.P."/>
            <person name="Reva O.N."/>
            <person name="Martinez-Gomariz M."/>
            <person name="Tran H."/>
            <person name="Ferrer M."/>
            <person name="Savchenko A."/>
            <person name="Yakunin A.F."/>
            <person name="Yakimov M.M."/>
            <person name="Golyshina O.V."/>
            <person name="Reinhardt R."/>
            <person name="Golyshin P.N."/>
        </authorList>
    </citation>
    <scope>NUCLEOTIDE SEQUENCE [LARGE SCALE GENOMIC DNA]</scope>
</reference>
<dbReference type="GO" id="GO:0006508">
    <property type="term" value="P:proteolysis"/>
    <property type="evidence" value="ECO:0007669"/>
    <property type="project" value="UniProtKB-KW"/>
</dbReference>
<keyword evidence="3 5" id="KW-0378">Hydrolase</keyword>
<feature type="signal peptide" evidence="7">
    <location>
        <begin position="1"/>
        <end position="21"/>
    </location>
</feature>